<evidence type="ECO:0000313" key="2">
    <source>
        <dbReference type="Proteomes" id="UP000828048"/>
    </source>
</evidence>
<gene>
    <name evidence="1" type="ORF">Vadar_000319</name>
</gene>
<accession>A0ACB7ZHB4</accession>
<reference evidence="1 2" key="1">
    <citation type="journal article" date="2021" name="Hortic Res">
        <title>High-quality reference genome and annotation aids understanding of berry development for evergreen blueberry (Vaccinium darrowii).</title>
        <authorList>
            <person name="Yu J."/>
            <person name="Hulse-Kemp A.M."/>
            <person name="Babiker E."/>
            <person name="Staton M."/>
        </authorList>
    </citation>
    <scope>NUCLEOTIDE SEQUENCE [LARGE SCALE GENOMIC DNA]</scope>
    <source>
        <strain evidence="2">cv. NJ 8807/NJ 8810</strain>
        <tissue evidence="1">Young leaf</tissue>
    </source>
</reference>
<evidence type="ECO:0000313" key="1">
    <source>
        <dbReference type="EMBL" id="KAH7864951.1"/>
    </source>
</evidence>
<keyword evidence="2" id="KW-1185">Reference proteome</keyword>
<organism evidence="1 2">
    <name type="scientific">Vaccinium darrowii</name>
    <dbReference type="NCBI Taxonomy" id="229202"/>
    <lineage>
        <taxon>Eukaryota</taxon>
        <taxon>Viridiplantae</taxon>
        <taxon>Streptophyta</taxon>
        <taxon>Embryophyta</taxon>
        <taxon>Tracheophyta</taxon>
        <taxon>Spermatophyta</taxon>
        <taxon>Magnoliopsida</taxon>
        <taxon>eudicotyledons</taxon>
        <taxon>Gunneridae</taxon>
        <taxon>Pentapetalae</taxon>
        <taxon>asterids</taxon>
        <taxon>Ericales</taxon>
        <taxon>Ericaceae</taxon>
        <taxon>Vaccinioideae</taxon>
        <taxon>Vaccinieae</taxon>
        <taxon>Vaccinium</taxon>
    </lineage>
</organism>
<protein>
    <submittedName>
        <fullName evidence="1">Uncharacterized protein</fullName>
    </submittedName>
</protein>
<comment type="caution">
    <text evidence="1">The sequence shown here is derived from an EMBL/GenBank/DDBJ whole genome shotgun (WGS) entry which is preliminary data.</text>
</comment>
<sequence length="1384" mass="158642">MVYSLRGRRILDDPERGVSLTKKRSKKSNLIMPQAEDTAAPIETDRVDTIVPIDSDTDEDFIHIAENENDVARNRCTYPISGIENDFHNFEIDRLPHRILKGQIWAIYDDYGVPSRYVKIDLISQGTSAVYVTLLKHKGEQNPTETSWYRPVCGNFTPYVMGVDVSLYSFSHRVSTQLRYERSRFWYNVVPKKGQVWAIYKDGSRVSSPRLQVYDLVEILTDSGNGLRAIYLVKIEGGYRSLYKRQVKDGVEVSLQIGPNQLDWFSHQVASFRIVNAQDSLLNGCFELDPAALPFRFANSSDSRDPKINDRLLVLEVLDCKSMMMKEKLKENSVWALYDDREGLPRRYALLEGTTSGREVITWLEPCPTSENEKKWYKAGLPIACGNFRRQKSVFSVDHAMLSHPIQGKWDDGSDKFEIYPKKGEVWGIYKDWQMQWSSDPDRIHQDQYFEYDLVEILTDFNENDGFQVSYLAYTGNSSFWKRYNVSGNQVPVSIRRDELYSFSHRIQDYKIAGSSKKEEGWLFLDPLVVSLNARTNAAPLEDPNEKDQEIAKKDCSKFLQGQIWALYEGLDRMPRSYCIVTNTLPNELKVEVMMLNPHPISEEEMEWVDRNLPISCGTFCTEKVVTLKDVKEFSHQVIIEGENKRHRSFHKIIPQRGEVWAVYNDNGTEHREYQMVEVITPFDQKLGVNVSPLFEVGSSRILFRRHFVKGFLLVKTYHMKQMVQFSHQVPGERIDGDETEMQKGRWKLQLSAIPSRSEYSAAAHGAVSKPPEYTPKPKFRNLMGKENDVSAMEIDGSRPNGSDPISNSKFSINVLQLLKSSQMQHGLRFGDYTRYRRYCTARLRRLYKSLKFTHGRGKYTKKAITAPTVTEVRFLHVVLYTAERAWSHAMEKRQLPDGPNARQRIYLIGRLRKAVKWAVLFSELCAIKGDSRTSLEAEAYASYMRGNLLFEQDQNWDVALKSFKNARAVYEELGKYGDLENQVLCRERVEELEPSIRYCLHKIGESKIQTSELMHIGEMEGPALDLFKAKLEAVMDEARSQQAASMTEFHWLGHKFPISNAKTRVSILKAQDLEKDLHGPTGDSLPSEKRLVIFDKIFAAYHEARSCIRNDLVTAGNSENMKDDLSGLDKAIGAVLGQRTIERNQLLVTVAKSKLSKSRDDKIEKVTKPEELVRLYDLLLQNTADLSDLVSSGRDRKPEELAFVEECVLKSSVFRAERCFYLAKSYSSAGKRTEAYALYCRAGSLASDTLKKLQSLTTIDQAMIKELKMLYDDSRSNSCIEHATGIIEEEKAPEILSKKISTISLTGADKKEKYLTEKLDTYESAVGDANTKGVPRIEAFPPAFQAIPRNPIVLDLAYNMMEFPSLENRMKKDKKGFISRLWR</sequence>
<dbReference type="EMBL" id="CM037159">
    <property type="protein sequence ID" value="KAH7864951.1"/>
    <property type="molecule type" value="Genomic_DNA"/>
</dbReference>
<dbReference type="Proteomes" id="UP000828048">
    <property type="component" value="Chromosome 9"/>
</dbReference>
<name>A0ACB7ZHB4_9ERIC</name>
<proteinExistence type="predicted"/>